<protein>
    <submittedName>
        <fullName evidence="1">Uncharacterized protein</fullName>
    </submittedName>
</protein>
<name>A0A9P8PGC9_9ASCO</name>
<evidence type="ECO:0000313" key="2">
    <source>
        <dbReference type="Proteomes" id="UP000769157"/>
    </source>
</evidence>
<reference evidence="1" key="2">
    <citation type="submission" date="2021-01" db="EMBL/GenBank/DDBJ databases">
        <authorList>
            <person name="Schikora-Tamarit M.A."/>
        </authorList>
    </citation>
    <scope>NUCLEOTIDE SEQUENCE</scope>
    <source>
        <strain evidence="1">CBS6075</strain>
    </source>
</reference>
<proteinExistence type="predicted"/>
<gene>
    <name evidence="1" type="ORF">OGAPHI_000655</name>
</gene>
<dbReference type="GeneID" id="70232623"/>
<sequence length="128" mass="14709">MDVVLLFRQVVHVLDVFKDTFQSTSKIVKTVMSVVEKLDLGISGSCHVQKFDRVLGIVCRERVINHGLIIVSLERLEHGISLLVWQFRHRRLIKHGGGVWLLGLFRFDERAIGRVARLGIVVNIRRRS</sequence>
<keyword evidence="2" id="KW-1185">Reference proteome</keyword>
<dbReference type="Proteomes" id="UP000769157">
    <property type="component" value="Unassembled WGS sequence"/>
</dbReference>
<organism evidence="1 2">
    <name type="scientific">Ogataea philodendri</name>
    <dbReference type="NCBI Taxonomy" id="1378263"/>
    <lineage>
        <taxon>Eukaryota</taxon>
        <taxon>Fungi</taxon>
        <taxon>Dikarya</taxon>
        <taxon>Ascomycota</taxon>
        <taxon>Saccharomycotina</taxon>
        <taxon>Pichiomycetes</taxon>
        <taxon>Pichiales</taxon>
        <taxon>Pichiaceae</taxon>
        <taxon>Ogataea</taxon>
    </lineage>
</organism>
<reference evidence="1" key="1">
    <citation type="journal article" date="2021" name="Open Biol.">
        <title>Shared evolutionary footprints suggest mitochondrial oxidative damage underlies multiple complex I losses in fungi.</title>
        <authorList>
            <person name="Schikora-Tamarit M.A."/>
            <person name="Marcet-Houben M."/>
            <person name="Nosek J."/>
            <person name="Gabaldon T."/>
        </authorList>
    </citation>
    <scope>NUCLEOTIDE SEQUENCE</scope>
    <source>
        <strain evidence="1">CBS6075</strain>
    </source>
</reference>
<dbReference type="EMBL" id="JAEUBE010000084">
    <property type="protein sequence ID" value="KAH3670944.1"/>
    <property type="molecule type" value="Genomic_DNA"/>
</dbReference>
<accession>A0A9P8PGC9</accession>
<dbReference type="AlphaFoldDB" id="A0A9P8PGC9"/>
<comment type="caution">
    <text evidence="1">The sequence shown here is derived from an EMBL/GenBank/DDBJ whole genome shotgun (WGS) entry which is preliminary data.</text>
</comment>
<evidence type="ECO:0000313" key="1">
    <source>
        <dbReference type="EMBL" id="KAH3670944.1"/>
    </source>
</evidence>
<dbReference type="RefSeq" id="XP_046064312.1">
    <property type="nucleotide sequence ID" value="XM_046207861.1"/>
</dbReference>